<organism evidence="1 2">
    <name type="scientific">Legionella geestiana</name>
    <dbReference type="NCBI Taxonomy" id="45065"/>
    <lineage>
        <taxon>Bacteria</taxon>
        <taxon>Pseudomonadati</taxon>
        <taxon>Pseudomonadota</taxon>
        <taxon>Gammaproteobacteria</taxon>
        <taxon>Legionellales</taxon>
        <taxon>Legionellaceae</taxon>
        <taxon>Legionella</taxon>
    </lineage>
</organism>
<sequence length="297" mass="34150">MEHSLYTLDADCLRHEDGAKRAAALEAGSVLYFPEYSLSLSSSEKSELLTPDILDGRHKNVSYNSERKRLGGFDRKHMSPEQAARLQAFMQRFADFAHDLVADALPDYLHALRWGRTSFRPARIQGRTSSERKDDTRLHVDAFPATPVNGLRILRVFCNINPENLPRVWHLGEPFAEVLAEFSERIPSYSPLRARMLHLVRATKTRRSAYDHYMLHLHDAMKLDNGYQARVRKQRIEFPAQSTWIVFTDSVSHAALDGQHLLEQTFYLPVEAMVNPEMSPLYQWQALRSEVKGTRVC</sequence>
<comment type="caution">
    <text evidence="1">The sequence shown here is derived from an EMBL/GenBank/DDBJ whole genome shotgun (WGS) entry which is preliminary data.</text>
</comment>
<name>A0A0W0U0Z2_9GAMM</name>
<dbReference type="Pfam" id="PF11004">
    <property type="entry name" value="Kdo_hydroxy"/>
    <property type="match status" value="1"/>
</dbReference>
<evidence type="ECO:0000313" key="2">
    <source>
        <dbReference type="Proteomes" id="UP000054785"/>
    </source>
</evidence>
<evidence type="ECO:0000313" key="1">
    <source>
        <dbReference type="EMBL" id="KTD01573.1"/>
    </source>
</evidence>
<dbReference type="PATRIC" id="fig|45065.4.peg.904"/>
<dbReference type="OrthoDB" id="21302at2"/>
<dbReference type="Proteomes" id="UP000054785">
    <property type="component" value="Unassembled WGS sequence"/>
</dbReference>
<protein>
    <submittedName>
        <fullName evidence="1">Uncharacterized protein</fullName>
    </submittedName>
</protein>
<keyword evidence="2" id="KW-1185">Reference proteome</keyword>
<accession>A0A0W0U0Z2</accession>
<dbReference type="AlphaFoldDB" id="A0A0W0U0Z2"/>
<gene>
    <name evidence="1" type="ORF">Lgee_0842</name>
</gene>
<dbReference type="STRING" id="45065.Lgee_0842"/>
<reference evidence="1 2" key="1">
    <citation type="submission" date="2015-11" db="EMBL/GenBank/DDBJ databases">
        <title>Genomic analysis of 38 Legionella species identifies large and diverse effector repertoires.</title>
        <authorList>
            <person name="Burstein D."/>
            <person name="Amaro F."/>
            <person name="Zusman T."/>
            <person name="Lifshitz Z."/>
            <person name="Cohen O."/>
            <person name="Gilbert J.A."/>
            <person name="Pupko T."/>
            <person name="Shuman H.A."/>
            <person name="Segal G."/>
        </authorList>
    </citation>
    <scope>NUCLEOTIDE SEQUENCE [LARGE SCALE GENOMIC DNA]</scope>
    <source>
        <strain evidence="1 2">ATCC 49504</strain>
    </source>
</reference>
<dbReference type="RefSeq" id="WP_028386624.1">
    <property type="nucleotide sequence ID" value="NZ_CAAAHN010000021.1"/>
</dbReference>
<proteinExistence type="predicted"/>
<dbReference type="EMBL" id="LNYC01000027">
    <property type="protein sequence ID" value="KTD01573.1"/>
    <property type="molecule type" value="Genomic_DNA"/>
</dbReference>
<dbReference type="InterPro" id="IPR021266">
    <property type="entry name" value="Kdo_hydroxlase"/>
</dbReference>